<accession>A0A8H4QEU3</accession>
<evidence type="ECO:0000313" key="2">
    <source>
        <dbReference type="Proteomes" id="UP000521872"/>
    </source>
</evidence>
<comment type="caution">
    <text evidence="1">The sequence shown here is derived from an EMBL/GenBank/DDBJ whole genome shotgun (WGS) entry which is preliminary data.</text>
</comment>
<evidence type="ECO:0000313" key="1">
    <source>
        <dbReference type="EMBL" id="KAF4609707.1"/>
    </source>
</evidence>
<dbReference type="Proteomes" id="UP000521872">
    <property type="component" value="Unassembled WGS sequence"/>
</dbReference>
<protein>
    <submittedName>
        <fullName evidence="1">Uncharacterized protein</fullName>
    </submittedName>
</protein>
<name>A0A8H4QEU3_9AGAR</name>
<dbReference type="AlphaFoldDB" id="A0A8H4QEU3"/>
<organism evidence="1 2">
    <name type="scientific">Agrocybe pediades</name>
    <dbReference type="NCBI Taxonomy" id="84607"/>
    <lineage>
        <taxon>Eukaryota</taxon>
        <taxon>Fungi</taxon>
        <taxon>Dikarya</taxon>
        <taxon>Basidiomycota</taxon>
        <taxon>Agaricomycotina</taxon>
        <taxon>Agaricomycetes</taxon>
        <taxon>Agaricomycetidae</taxon>
        <taxon>Agaricales</taxon>
        <taxon>Agaricineae</taxon>
        <taxon>Strophariaceae</taxon>
        <taxon>Agrocybe</taxon>
    </lineage>
</organism>
<sequence length="66" mass="7511">MFRDRVMGLRITSTTYFEKVKNIGARWRRTDLDSCGSDDMLWLDVIDVLNAGLDKLPSALPLHSAQ</sequence>
<dbReference type="EMBL" id="JAACJL010000060">
    <property type="protein sequence ID" value="KAF4609707.1"/>
    <property type="molecule type" value="Genomic_DNA"/>
</dbReference>
<keyword evidence="2" id="KW-1185">Reference proteome</keyword>
<reference evidence="1 2" key="1">
    <citation type="submission" date="2019-12" db="EMBL/GenBank/DDBJ databases">
        <authorList>
            <person name="Floudas D."/>
            <person name="Bentzer J."/>
            <person name="Ahren D."/>
            <person name="Johansson T."/>
            <person name="Persson P."/>
            <person name="Tunlid A."/>
        </authorList>
    </citation>
    <scope>NUCLEOTIDE SEQUENCE [LARGE SCALE GENOMIC DNA]</scope>
    <source>
        <strain evidence="1 2">CBS 102.39</strain>
    </source>
</reference>
<proteinExistence type="predicted"/>
<gene>
    <name evidence="1" type="ORF">D9613_011987</name>
</gene>